<proteinExistence type="predicted"/>
<dbReference type="InterPro" id="IPR035992">
    <property type="entry name" value="Ricin_B-like_lectins"/>
</dbReference>
<dbReference type="Proteomes" id="UP000198406">
    <property type="component" value="Unassembled WGS sequence"/>
</dbReference>
<feature type="region of interest" description="Disordered" evidence="1">
    <location>
        <begin position="213"/>
        <end position="240"/>
    </location>
</feature>
<sequence>MKFIAHRCLPKDSHKYFYCLKVSSVKQASKQAMKVLQLLLKLPLLLMVTSMAENPTDERSMQFLRRKLQVTARNFGRNHNGNLGLCEGHCVNNADCRSGYTCFKRDAGDDAPGCSLSDRLLASRVDFCVAGNSPDVNPPTPVAAPFQVPPTSPGETRGSYVGNDNVSNLGLCESDCDRDSDCARGLKCFQRSRGQEVPGCILSRSLMNSDNDFCVQNDSPNGGGNGGQSPAAPVPAPVRSPPSGDTFALKLYWEPGYDWQNEPFERKWCMSCRGRCNPGSEIAIFDCDDSPTQWEFVSHGPNEVQIKVANRNICVEEFPGNDLELADCDSSNQKQRFVAFGGSFNDRRFEISPKQRQGWCMTQRHHPKNNESVNVEPCVTARRDGSNTSYWNKY</sequence>
<gene>
    <name evidence="3" type="ORF">FisN_24Hh020</name>
</gene>
<accession>W8W0T5</accession>
<reference evidence="3 4" key="1">
    <citation type="journal article" date="2015" name="Plant Cell">
        <title>Oil accumulation by the oleaginous diatom Fistulifera solaris as revealed by the genome and transcriptome.</title>
        <authorList>
            <person name="Tanaka T."/>
            <person name="Maeda Y."/>
            <person name="Veluchamy A."/>
            <person name="Tanaka M."/>
            <person name="Abida H."/>
            <person name="Marechal E."/>
            <person name="Bowler C."/>
            <person name="Muto M."/>
            <person name="Sunaga Y."/>
            <person name="Tanaka M."/>
            <person name="Yoshino T."/>
            <person name="Taniguchi T."/>
            <person name="Fukuda Y."/>
            <person name="Nemoto M."/>
            <person name="Matsumoto M."/>
            <person name="Wong P.S."/>
            <person name="Aburatani S."/>
            <person name="Fujibuchi W."/>
        </authorList>
    </citation>
    <scope>NUCLEOTIDE SEQUENCE [LARGE SCALE GENOMIC DNA]</scope>
    <source>
        <strain evidence="3 4">JPCC DA0580</strain>
    </source>
</reference>
<dbReference type="CDD" id="cd00161">
    <property type="entry name" value="beta-trefoil_Ricin-like"/>
    <property type="match status" value="1"/>
</dbReference>
<dbReference type="InParanoid" id="W8W0T5"/>
<name>W8W0T5_FISSO</name>
<reference evidence="3" key="3">
    <citation type="submission" date="2017-06" db="EMBL/GenBank/DDBJ databases">
        <authorList>
            <person name="Kim H.J."/>
            <person name="Triplett B.A."/>
        </authorList>
    </citation>
    <scope>NUCLEOTIDE SEQUENCE</scope>
    <source>
        <strain evidence="3">JPCC DA0580</strain>
    </source>
</reference>
<keyword evidence="4" id="KW-1185">Reference proteome</keyword>
<evidence type="ECO:0000313" key="2">
    <source>
        <dbReference type="EMBL" id="BAO56888.1"/>
    </source>
</evidence>
<evidence type="ECO:0000313" key="3">
    <source>
        <dbReference type="EMBL" id="GAX26107.1"/>
    </source>
</evidence>
<dbReference type="OrthoDB" id="46933at2759"/>
<organism evidence="2">
    <name type="scientific">Fistulifera solaris</name>
    <name type="common">Oleaginous diatom</name>
    <dbReference type="NCBI Taxonomy" id="1519565"/>
    <lineage>
        <taxon>Eukaryota</taxon>
        <taxon>Sar</taxon>
        <taxon>Stramenopiles</taxon>
        <taxon>Ochrophyta</taxon>
        <taxon>Bacillariophyta</taxon>
        <taxon>Bacillariophyceae</taxon>
        <taxon>Bacillariophycidae</taxon>
        <taxon>Naviculales</taxon>
        <taxon>Naviculaceae</taxon>
        <taxon>Fistulifera</taxon>
    </lineage>
</organism>
<reference evidence="2" key="2">
    <citation type="journal article" date="2016" name="Mar. Genomics">
        <title>Identification of a frustule-associated protein of the marine pennate diatom Fistulifera sp. strain JPCC DA0580.</title>
        <authorList>
            <person name="Nemoto M."/>
            <person name="Maeda Y."/>
            <person name="Muto M."/>
            <person name="Tanaka M."/>
            <person name="Yoshino T."/>
            <person name="Mayama S."/>
            <person name="Tanaka T."/>
        </authorList>
    </citation>
    <scope>NUCLEOTIDE SEQUENCE</scope>
    <source>
        <strain evidence="2">JPCC DA0580</strain>
    </source>
</reference>
<evidence type="ECO:0000313" key="4">
    <source>
        <dbReference type="Proteomes" id="UP000198406"/>
    </source>
</evidence>
<dbReference type="EMBL" id="BDSP01000238">
    <property type="protein sequence ID" value="GAX26107.1"/>
    <property type="molecule type" value="Genomic_DNA"/>
</dbReference>
<dbReference type="AlphaFoldDB" id="W8W0T5"/>
<dbReference type="Gene3D" id="2.80.10.50">
    <property type="match status" value="1"/>
</dbReference>
<dbReference type="PROSITE" id="PS50231">
    <property type="entry name" value="RICIN_B_LECTIN"/>
    <property type="match status" value="1"/>
</dbReference>
<evidence type="ECO:0000256" key="1">
    <source>
        <dbReference type="SAM" id="MobiDB-lite"/>
    </source>
</evidence>
<dbReference type="EMBL" id="AB854059">
    <property type="protein sequence ID" value="BAO56888.1"/>
    <property type="molecule type" value="Genomic_DNA"/>
</dbReference>
<protein>
    <submittedName>
        <fullName evidence="2">Frustulin-like protein</fullName>
    </submittedName>
</protein>
<dbReference type="SUPFAM" id="SSF50370">
    <property type="entry name" value="Ricin B-like lectins"/>
    <property type="match status" value="1"/>
</dbReference>